<dbReference type="Pfam" id="PF02915">
    <property type="entry name" value="Rubrerythrin"/>
    <property type="match status" value="1"/>
</dbReference>
<evidence type="ECO:0000313" key="3">
    <source>
        <dbReference type="Proteomes" id="UP001197974"/>
    </source>
</evidence>
<keyword evidence="3" id="KW-1185">Reference proteome</keyword>
<evidence type="ECO:0000259" key="1">
    <source>
        <dbReference type="Pfam" id="PF02915"/>
    </source>
</evidence>
<dbReference type="RefSeq" id="WP_226540959.1">
    <property type="nucleotide sequence ID" value="NZ_CP129013.1"/>
</dbReference>
<protein>
    <submittedName>
        <fullName evidence="2">Ferritin-like domain-containing protein</fullName>
    </submittedName>
</protein>
<proteinExistence type="predicted"/>
<evidence type="ECO:0000313" key="2">
    <source>
        <dbReference type="EMBL" id="WLR42464.1"/>
    </source>
</evidence>
<dbReference type="InterPro" id="IPR012347">
    <property type="entry name" value="Ferritin-like"/>
</dbReference>
<name>A0ABY9JUJ2_9BACI</name>
<reference evidence="2 3" key="1">
    <citation type="submission" date="2023-06" db="EMBL/GenBank/DDBJ databases">
        <title>Five Gram-positive bacteria isolated from mangrove sediments in Shenzhen, Guangdong, China.</title>
        <authorList>
            <person name="Yu S."/>
            <person name="Zheng W."/>
            <person name="Huang Y."/>
        </authorList>
    </citation>
    <scope>NUCLEOTIDE SEQUENCE [LARGE SCALE GENOMIC DNA]</scope>
    <source>
        <strain evidence="2 3">SaN35-3</strain>
    </source>
</reference>
<sequence>MYQYGRPDFYYYQRLNQSVQQAANLIQEAVQGERKDEQFYNYLISVAPTAEEKDIITSIRNDEMKHNQLFRDIYRNLTGQEVQTNESPSYQEPKSYLAGIKEAFFGELSAVEDYRKIRAFFQNFYYRDILYEIITDEQKHADKYNFILNKNIAKKVGINI</sequence>
<feature type="domain" description="Rubrerythrin diiron-binding" evidence="1">
    <location>
        <begin position="25"/>
        <end position="145"/>
    </location>
</feature>
<accession>A0ABY9JUJ2</accession>
<dbReference type="CDD" id="cd00657">
    <property type="entry name" value="Ferritin_like"/>
    <property type="match status" value="1"/>
</dbReference>
<dbReference type="Proteomes" id="UP001197974">
    <property type="component" value="Chromosome"/>
</dbReference>
<dbReference type="InterPro" id="IPR003251">
    <property type="entry name" value="Rr_diiron-bd_dom"/>
</dbReference>
<dbReference type="Gene3D" id="1.20.1260.10">
    <property type="match status" value="1"/>
</dbReference>
<dbReference type="SUPFAM" id="SSF47240">
    <property type="entry name" value="Ferritin-like"/>
    <property type="match status" value="1"/>
</dbReference>
<organism evidence="2 3">
    <name type="scientific">Bacillus carboniphilus</name>
    <dbReference type="NCBI Taxonomy" id="86663"/>
    <lineage>
        <taxon>Bacteria</taxon>
        <taxon>Bacillati</taxon>
        <taxon>Bacillota</taxon>
        <taxon>Bacilli</taxon>
        <taxon>Bacillales</taxon>
        <taxon>Bacillaceae</taxon>
        <taxon>Bacillus</taxon>
    </lineage>
</organism>
<dbReference type="EMBL" id="CP129013">
    <property type="protein sequence ID" value="WLR42464.1"/>
    <property type="molecule type" value="Genomic_DNA"/>
</dbReference>
<dbReference type="InterPro" id="IPR009078">
    <property type="entry name" value="Ferritin-like_SF"/>
</dbReference>
<gene>
    <name evidence="2" type="ORF">LC087_17465</name>
</gene>